<dbReference type="Pfam" id="PF01510">
    <property type="entry name" value="Amidase_2"/>
    <property type="match status" value="1"/>
</dbReference>
<evidence type="ECO:0000256" key="3">
    <source>
        <dbReference type="ARBA" id="ARBA00011901"/>
    </source>
</evidence>
<name>A0ABY6F2E1_9GAMM</name>
<evidence type="ECO:0000256" key="2">
    <source>
        <dbReference type="ARBA" id="ARBA00007553"/>
    </source>
</evidence>
<dbReference type="InterPro" id="IPR051206">
    <property type="entry name" value="NAMLAA_amidase_2"/>
</dbReference>
<keyword evidence="6" id="KW-0732">Signal</keyword>
<dbReference type="PANTHER" id="PTHR30417:SF1">
    <property type="entry name" value="N-ACETYLMURAMOYL-L-ALANINE AMIDASE AMID"/>
    <property type="match status" value="1"/>
</dbReference>
<dbReference type="Proteomes" id="UP001063782">
    <property type="component" value="Chromosome"/>
</dbReference>
<reference evidence="8" key="1">
    <citation type="submission" date="2021-12" db="EMBL/GenBank/DDBJ databases">
        <title>taxonomy of Moraxella sp. ZY201224.</title>
        <authorList>
            <person name="Li F."/>
        </authorList>
    </citation>
    <scope>NUCLEOTIDE SEQUENCE</scope>
    <source>
        <strain evidence="8">ZY201224</strain>
    </source>
</reference>
<dbReference type="EC" id="3.5.1.28" evidence="3"/>
<dbReference type="InterPro" id="IPR036505">
    <property type="entry name" value="Amidase/PGRP_sf"/>
</dbReference>
<organism evidence="8 9">
    <name type="scientific">Moraxella nasicaprae</name>
    <dbReference type="NCBI Taxonomy" id="2904122"/>
    <lineage>
        <taxon>Bacteria</taxon>
        <taxon>Pseudomonadati</taxon>
        <taxon>Pseudomonadota</taxon>
        <taxon>Gammaproteobacteria</taxon>
        <taxon>Moraxellales</taxon>
        <taxon>Moraxellaceae</taxon>
        <taxon>Moraxella</taxon>
    </lineage>
</organism>
<dbReference type="SUPFAM" id="SSF55846">
    <property type="entry name" value="N-acetylmuramoyl-L-alanine amidase-like"/>
    <property type="match status" value="1"/>
</dbReference>
<evidence type="ECO:0000256" key="6">
    <source>
        <dbReference type="SAM" id="SignalP"/>
    </source>
</evidence>
<dbReference type="PANTHER" id="PTHR30417">
    <property type="entry name" value="N-ACETYLMURAMOYL-L-ALANINE AMIDASE AMID"/>
    <property type="match status" value="1"/>
</dbReference>
<evidence type="ECO:0000259" key="7">
    <source>
        <dbReference type="SMART" id="SM00644"/>
    </source>
</evidence>
<keyword evidence="5" id="KW-0961">Cell wall biogenesis/degradation</keyword>
<feature type="domain" description="N-acetylmuramoyl-L-alanine amidase" evidence="7">
    <location>
        <begin position="27"/>
        <end position="175"/>
    </location>
</feature>
<evidence type="ECO:0000256" key="5">
    <source>
        <dbReference type="ARBA" id="ARBA00023316"/>
    </source>
</evidence>
<dbReference type="InterPro" id="IPR002477">
    <property type="entry name" value="Peptidoglycan-bd-like"/>
</dbReference>
<gene>
    <name evidence="8" type="ORF">LU297_06425</name>
</gene>
<dbReference type="SMART" id="SM00644">
    <property type="entry name" value="Ami_2"/>
    <property type="match status" value="1"/>
</dbReference>
<dbReference type="Gene3D" id="1.10.101.10">
    <property type="entry name" value="PGBD-like superfamily/PGBD"/>
    <property type="match status" value="1"/>
</dbReference>
<evidence type="ECO:0000313" key="8">
    <source>
        <dbReference type="EMBL" id="UXZ04242.1"/>
    </source>
</evidence>
<dbReference type="InterPro" id="IPR036366">
    <property type="entry name" value="PGBDSf"/>
</dbReference>
<sequence>MRQIFVMACMAMMSLLMACSSNQLLINQSHRSLGQSLRIEYIIVHYTAENDANSLAVLTKGQVSSHYLIPSDHNPVIYQLVDDDKKAWHAGNSQFHGKTALNGISLGIEIVNAGILPEYLSYRGYRPQLHFVAYQAGQIDKVGRLLQQLSKKYAIAPQNILAHSDISPSRKIDPGAKFPWQFLYQTYGVGAWYDEQDKQDFMRQLDEYPQDLDDIAKIKQEFRHYGYAMNHTEEWDRASQDVIYAFQLHFRPQNPTGVLDIETLAILRALNKKYQKLP</sequence>
<feature type="chain" id="PRO_5046722306" description="N-acetylmuramoyl-L-alanine amidase" evidence="6">
    <location>
        <begin position="19"/>
        <end position="278"/>
    </location>
</feature>
<comment type="catalytic activity">
    <reaction evidence="1">
        <text>Hydrolyzes the link between N-acetylmuramoyl residues and L-amino acid residues in certain cell-wall glycopeptides.</text>
        <dbReference type="EC" id="3.5.1.28"/>
    </reaction>
</comment>
<keyword evidence="9" id="KW-1185">Reference proteome</keyword>
<dbReference type="SUPFAM" id="SSF47090">
    <property type="entry name" value="PGBD-like"/>
    <property type="match status" value="1"/>
</dbReference>
<dbReference type="InterPro" id="IPR036365">
    <property type="entry name" value="PGBD-like_sf"/>
</dbReference>
<dbReference type="PROSITE" id="PS51257">
    <property type="entry name" value="PROKAR_LIPOPROTEIN"/>
    <property type="match status" value="1"/>
</dbReference>
<dbReference type="CDD" id="cd06583">
    <property type="entry name" value="PGRP"/>
    <property type="match status" value="1"/>
</dbReference>
<dbReference type="EMBL" id="CP089977">
    <property type="protein sequence ID" value="UXZ04242.1"/>
    <property type="molecule type" value="Genomic_DNA"/>
</dbReference>
<evidence type="ECO:0000256" key="1">
    <source>
        <dbReference type="ARBA" id="ARBA00001561"/>
    </source>
</evidence>
<keyword evidence="4" id="KW-0378">Hydrolase</keyword>
<evidence type="ECO:0000313" key="9">
    <source>
        <dbReference type="Proteomes" id="UP001063782"/>
    </source>
</evidence>
<protein>
    <recommendedName>
        <fullName evidence="3">N-acetylmuramoyl-L-alanine amidase</fullName>
        <ecNumber evidence="3">3.5.1.28</ecNumber>
    </recommendedName>
</protein>
<feature type="signal peptide" evidence="6">
    <location>
        <begin position="1"/>
        <end position="18"/>
    </location>
</feature>
<dbReference type="RefSeq" id="WP_263075726.1">
    <property type="nucleotide sequence ID" value="NZ_CP089977.1"/>
</dbReference>
<evidence type="ECO:0000256" key="4">
    <source>
        <dbReference type="ARBA" id="ARBA00022801"/>
    </source>
</evidence>
<comment type="similarity">
    <text evidence="2">Belongs to the N-acetylmuramoyl-L-alanine amidase 2 family.</text>
</comment>
<proteinExistence type="inferred from homology"/>
<accession>A0ABY6F2E1</accession>
<dbReference type="Gene3D" id="3.40.80.10">
    <property type="entry name" value="Peptidoglycan recognition protein-like"/>
    <property type="match status" value="1"/>
</dbReference>
<dbReference type="InterPro" id="IPR002502">
    <property type="entry name" value="Amidase_domain"/>
</dbReference>
<dbReference type="Pfam" id="PF01471">
    <property type="entry name" value="PG_binding_1"/>
    <property type="match status" value="1"/>
</dbReference>